<accession>A0A921ZRC3</accession>
<dbReference type="SUPFAM" id="SSF46938">
    <property type="entry name" value="CRAL/TRIO N-terminal domain"/>
    <property type="match status" value="1"/>
</dbReference>
<comment type="caution">
    <text evidence="2">The sequence shown here is derived from an EMBL/GenBank/DDBJ whole genome shotgun (WGS) entry which is preliminary data.</text>
</comment>
<feature type="domain" description="CRAL-TRIO" evidence="1">
    <location>
        <begin position="124"/>
        <end position="263"/>
    </location>
</feature>
<proteinExistence type="predicted"/>
<dbReference type="GO" id="GO:0016020">
    <property type="term" value="C:membrane"/>
    <property type="evidence" value="ECO:0007669"/>
    <property type="project" value="TreeGrafter"/>
</dbReference>
<dbReference type="InterPro" id="IPR036865">
    <property type="entry name" value="CRAL-TRIO_dom_sf"/>
</dbReference>
<dbReference type="EMBL" id="JH668903">
    <property type="protein sequence ID" value="KAG6462900.1"/>
    <property type="molecule type" value="Genomic_DNA"/>
</dbReference>
<reference evidence="2" key="1">
    <citation type="journal article" date="2016" name="Insect Biochem. Mol. Biol.">
        <title>Multifaceted biological insights from a draft genome sequence of the tobacco hornworm moth, Manduca sexta.</title>
        <authorList>
            <person name="Kanost M.R."/>
            <person name="Arrese E.L."/>
            <person name="Cao X."/>
            <person name="Chen Y.R."/>
            <person name="Chellapilla S."/>
            <person name="Goldsmith M.R."/>
            <person name="Grosse-Wilde E."/>
            <person name="Heckel D.G."/>
            <person name="Herndon N."/>
            <person name="Jiang H."/>
            <person name="Papanicolaou A."/>
            <person name="Qu J."/>
            <person name="Soulages J.L."/>
            <person name="Vogel H."/>
            <person name="Walters J."/>
            <person name="Waterhouse R.M."/>
            <person name="Ahn S.J."/>
            <person name="Almeida F.C."/>
            <person name="An C."/>
            <person name="Aqrawi P."/>
            <person name="Bretschneider A."/>
            <person name="Bryant W.B."/>
            <person name="Bucks S."/>
            <person name="Chao H."/>
            <person name="Chevignon G."/>
            <person name="Christen J.M."/>
            <person name="Clarke D.F."/>
            <person name="Dittmer N.T."/>
            <person name="Ferguson L.C.F."/>
            <person name="Garavelou S."/>
            <person name="Gordon K.H.J."/>
            <person name="Gunaratna R.T."/>
            <person name="Han Y."/>
            <person name="Hauser F."/>
            <person name="He Y."/>
            <person name="Heidel-Fischer H."/>
            <person name="Hirsh A."/>
            <person name="Hu Y."/>
            <person name="Jiang H."/>
            <person name="Kalra D."/>
            <person name="Klinner C."/>
            <person name="Konig C."/>
            <person name="Kovar C."/>
            <person name="Kroll A.R."/>
            <person name="Kuwar S.S."/>
            <person name="Lee S.L."/>
            <person name="Lehman R."/>
            <person name="Li K."/>
            <person name="Li Z."/>
            <person name="Liang H."/>
            <person name="Lovelace S."/>
            <person name="Lu Z."/>
            <person name="Mansfield J.H."/>
            <person name="McCulloch K.J."/>
            <person name="Mathew T."/>
            <person name="Morton B."/>
            <person name="Muzny D.M."/>
            <person name="Neunemann D."/>
            <person name="Ongeri F."/>
            <person name="Pauchet Y."/>
            <person name="Pu L.L."/>
            <person name="Pyrousis I."/>
            <person name="Rao X.J."/>
            <person name="Redding A."/>
            <person name="Roesel C."/>
            <person name="Sanchez-Gracia A."/>
            <person name="Schaack S."/>
            <person name="Shukla A."/>
            <person name="Tetreau G."/>
            <person name="Wang Y."/>
            <person name="Xiong G.H."/>
            <person name="Traut W."/>
            <person name="Walsh T.K."/>
            <person name="Worley K.C."/>
            <person name="Wu D."/>
            <person name="Wu W."/>
            <person name="Wu Y.Q."/>
            <person name="Zhang X."/>
            <person name="Zou Z."/>
            <person name="Zucker H."/>
            <person name="Briscoe A.D."/>
            <person name="Burmester T."/>
            <person name="Clem R.J."/>
            <person name="Feyereisen R."/>
            <person name="Grimmelikhuijzen C.J.P."/>
            <person name="Hamodrakas S.J."/>
            <person name="Hansson B.S."/>
            <person name="Huguet E."/>
            <person name="Jermiin L.S."/>
            <person name="Lan Q."/>
            <person name="Lehman H.K."/>
            <person name="Lorenzen M."/>
            <person name="Merzendorfer H."/>
            <person name="Michalopoulos I."/>
            <person name="Morton D.B."/>
            <person name="Muthukrishnan S."/>
            <person name="Oakeshott J.G."/>
            <person name="Palmer W."/>
            <person name="Park Y."/>
            <person name="Passarelli A.L."/>
            <person name="Rozas J."/>
            <person name="Schwartz L.M."/>
            <person name="Smith W."/>
            <person name="Southgate A."/>
            <person name="Vilcinskas A."/>
            <person name="Vogt R."/>
            <person name="Wang P."/>
            <person name="Werren J."/>
            <person name="Yu X.Q."/>
            <person name="Zhou J.J."/>
            <person name="Brown S.J."/>
            <person name="Scherer S.E."/>
            <person name="Richards S."/>
            <person name="Blissard G.W."/>
        </authorList>
    </citation>
    <scope>NUCLEOTIDE SEQUENCE</scope>
</reference>
<sequence>MYECFLEIAYEAELNTEENEEMLELAKELCNENPATRATAITDLRQMIYERGECRPWRTDDAFLLRYLRARNFVVPRAHKLLVRNCVFREQHNQLYEGVDLWGLVKIKDAYEGTTYDHPDVGRLSVFRFGMWDPSEFPVEDLVRAGMAMCEIGLRQPKMQILGGTVIVDLEGITLRHVATLTPTVAYQIVCLMGLATPTRLRSAHLINYSWILNTFFYLFKRFIPRQAWDQIHFHGSDLKSLQQHISLDCLPPRYGGTCRSHVSFAHWLKKVKKYRDEKFDREMKDLGYVIKE</sequence>
<dbReference type="PRINTS" id="PR00180">
    <property type="entry name" value="CRETINALDHBP"/>
</dbReference>
<dbReference type="InterPro" id="IPR036273">
    <property type="entry name" value="CRAL/TRIO_N_dom_sf"/>
</dbReference>
<evidence type="ECO:0000259" key="1">
    <source>
        <dbReference type="PROSITE" id="PS50191"/>
    </source>
</evidence>
<keyword evidence="3" id="KW-1185">Reference proteome</keyword>
<dbReference type="Proteomes" id="UP000791440">
    <property type="component" value="Unassembled WGS sequence"/>
</dbReference>
<organism evidence="2 3">
    <name type="scientific">Manduca sexta</name>
    <name type="common">Tobacco hawkmoth</name>
    <name type="synonym">Tobacco hornworm</name>
    <dbReference type="NCBI Taxonomy" id="7130"/>
    <lineage>
        <taxon>Eukaryota</taxon>
        <taxon>Metazoa</taxon>
        <taxon>Ecdysozoa</taxon>
        <taxon>Arthropoda</taxon>
        <taxon>Hexapoda</taxon>
        <taxon>Insecta</taxon>
        <taxon>Pterygota</taxon>
        <taxon>Neoptera</taxon>
        <taxon>Endopterygota</taxon>
        <taxon>Lepidoptera</taxon>
        <taxon>Glossata</taxon>
        <taxon>Ditrysia</taxon>
        <taxon>Bombycoidea</taxon>
        <taxon>Sphingidae</taxon>
        <taxon>Sphinginae</taxon>
        <taxon>Sphingini</taxon>
        <taxon>Manduca</taxon>
    </lineage>
</organism>
<reference evidence="2" key="2">
    <citation type="submission" date="2020-12" db="EMBL/GenBank/DDBJ databases">
        <authorList>
            <person name="Kanost M."/>
        </authorList>
    </citation>
    <scope>NUCLEOTIDE SEQUENCE</scope>
</reference>
<evidence type="ECO:0000313" key="2">
    <source>
        <dbReference type="EMBL" id="KAG6462900.1"/>
    </source>
</evidence>
<dbReference type="GO" id="GO:1902936">
    <property type="term" value="F:phosphatidylinositol bisphosphate binding"/>
    <property type="evidence" value="ECO:0007669"/>
    <property type="project" value="TreeGrafter"/>
</dbReference>
<dbReference type="SMART" id="SM00516">
    <property type="entry name" value="SEC14"/>
    <property type="match status" value="1"/>
</dbReference>
<dbReference type="PANTHER" id="PTHR10174:SF234">
    <property type="entry name" value="SD01558P"/>
    <property type="match status" value="1"/>
</dbReference>
<dbReference type="Pfam" id="PF03765">
    <property type="entry name" value="CRAL_TRIO_N"/>
    <property type="match status" value="1"/>
</dbReference>
<dbReference type="PANTHER" id="PTHR10174">
    <property type="entry name" value="ALPHA-TOCOPHEROL TRANSFER PROTEIN-RELATED"/>
    <property type="match status" value="1"/>
</dbReference>
<name>A0A921ZRC3_MANSE</name>
<dbReference type="InterPro" id="IPR011074">
    <property type="entry name" value="CRAL/TRIO_N_dom"/>
</dbReference>
<evidence type="ECO:0000313" key="3">
    <source>
        <dbReference type="Proteomes" id="UP000791440"/>
    </source>
</evidence>
<dbReference type="Gene3D" id="3.40.525.10">
    <property type="entry name" value="CRAL-TRIO lipid binding domain"/>
    <property type="match status" value="1"/>
</dbReference>
<dbReference type="Gene3D" id="1.10.8.20">
    <property type="entry name" value="N-terminal domain of phosphatidylinositol transfer protein sec14p"/>
    <property type="match status" value="1"/>
</dbReference>
<protein>
    <recommendedName>
        <fullName evidence="1">CRAL-TRIO domain-containing protein</fullName>
    </recommendedName>
</protein>
<dbReference type="PROSITE" id="PS50191">
    <property type="entry name" value="CRAL_TRIO"/>
    <property type="match status" value="1"/>
</dbReference>
<dbReference type="InterPro" id="IPR001251">
    <property type="entry name" value="CRAL-TRIO_dom"/>
</dbReference>
<dbReference type="Pfam" id="PF00650">
    <property type="entry name" value="CRAL_TRIO"/>
    <property type="match status" value="1"/>
</dbReference>
<dbReference type="SUPFAM" id="SSF52087">
    <property type="entry name" value="CRAL/TRIO domain"/>
    <property type="match status" value="1"/>
</dbReference>
<dbReference type="AlphaFoldDB" id="A0A921ZRC3"/>
<dbReference type="CDD" id="cd00170">
    <property type="entry name" value="SEC14"/>
    <property type="match status" value="1"/>
</dbReference>
<gene>
    <name evidence="2" type="ORF">O3G_MSEX013526</name>
</gene>
<dbReference type="SMART" id="SM01100">
    <property type="entry name" value="CRAL_TRIO_N"/>
    <property type="match status" value="1"/>
</dbReference>